<dbReference type="InterPro" id="IPR032477">
    <property type="entry name" value="Glyco_hydro_64"/>
</dbReference>
<evidence type="ECO:0000313" key="3">
    <source>
        <dbReference type="EMBL" id="KAK5629747.1"/>
    </source>
</evidence>
<dbReference type="PROSITE" id="PS52006">
    <property type="entry name" value="GH64"/>
    <property type="match status" value="1"/>
</dbReference>
<dbReference type="InterPro" id="IPR037398">
    <property type="entry name" value="Glyco_hydro_64_fam"/>
</dbReference>
<dbReference type="PANTHER" id="PTHR38165:SF1">
    <property type="entry name" value="GLUCANASE B"/>
    <property type="match status" value="1"/>
</dbReference>
<reference evidence="3 4" key="1">
    <citation type="submission" date="2023-10" db="EMBL/GenBank/DDBJ databases">
        <title>Draft genome sequence of Xylaria bambusicola isolate GMP-LS, the root and basal stem rot pathogen of sugarcane in Indonesia.</title>
        <authorList>
            <person name="Selvaraj P."/>
            <person name="Muralishankar V."/>
            <person name="Muruganantham S."/>
            <person name="Sp S."/>
            <person name="Haryani S."/>
            <person name="Lau K.J.X."/>
            <person name="Naqvi N.I."/>
        </authorList>
    </citation>
    <scope>NUCLEOTIDE SEQUENCE [LARGE SCALE GENOMIC DNA]</scope>
    <source>
        <strain evidence="3">GMP-LS</strain>
    </source>
</reference>
<dbReference type="Gene3D" id="2.60.110.10">
    <property type="entry name" value="Thaumatin"/>
    <property type="match status" value="1"/>
</dbReference>
<organism evidence="3 4">
    <name type="scientific">Xylaria bambusicola</name>
    <dbReference type="NCBI Taxonomy" id="326684"/>
    <lineage>
        <taxon>Eukaryota</taxon>
        <taxon>Fungi</taxon>
        <taxon>Dikarya</taxon>
        <taxon>Ascomycota</taxon>
        <taxon>Pezizomycotina</taxon>
        <taxon>Sordariomycetes</taxon>
        <taxon>Xylariomycetidae</taxon>
        <taxon>Xylariales</taxon>
        <taxon>Xylariaceae</taxon>
        <taxon>Xylaria</taxon>
    </lineage>
</organism>
<comment type="caution">
    <text evidence="3">The sequence shown here is derived from an EMBL/GenBank/DDBJ whole genome shotgun (WGS) entry which is preliminary data.</text>
</comment>
<accession>A0AAN7Z4T5</accession>
<keyword evidence="4" id="KW-1185">Reference proteome</keyword>
<feature type="region of interest" description="Disordered" evidence="1">
    <location>
        <begin position="371"/>
        <end position="397"/>
    </location>
</feature>
<dbReference type="Proteomes" id="UP001305414">
    <property type="component" value="Unassembled WGS sequence"/>
</dbReference>
<evidence type="ECO:0000256" key="1">
    <source>
        <dbReference type="SAM" id="MobiDB-lite"/>
    </source>
</evidence>
<dbReference type="PANTHER" id="PTHR38165">
    <property type="match status" value="1"/>
</dbReference>
<sequence>MTNPTTQIALKNTTSSSTVYAYVTGLDINRNYTYAFLRSDGKTLYYPESPSQPLQPLGADCAIPLGAPGSTTMVTIPQLAGGRIWFIVGDKLTFFLNPGPGIVEPSVTNPSDVNYKLNWGFCEFTCYVDFVSLPIALELRNTAGKTQVVQGLPKDGLDQICAKLTQQGASENAAWGKLVVKGPDGKNLRALSPNSGRIADSHLFDGYYQSYVDQAWAKYANEDLKVDTQAQWGVVTGRVNANGLLSFPNAGTFAKPSAIDIFSCSTGPFGSYPVETRDQMGAIGARLAAALNRTTLVSNANQPDAISSNGKNIYYRASPTNHYARIVHSVNLDGRGYAFPYDDVAPSGATGPDQAGTVSDGSPELLTVTVGGPASGGAREGESGKDAIGGGEKEKKKKTKTFMDEFQGFFKRMLSMIKGVFHK</sequence>
<dbReference type="Gene3D" id="3.30.920.50">
    <property type="entry name" value="Beta-1,3-glucanase, C-terminal domain"/>
    <property type="match status" value="1"/>
</dbReference>
<gene>
    <name evidence="3" type="ORF">RRF57_005462</name>
</gene>
<proteinExistence type="predicted"/>
<dbReference type="CDD" id="cd09220">
    <property type="entry name" value="GH64-GluB-like"/>
    <property type="match status" value="1"/>
</dbReference>
<dbReference type="InterPro" id="IPR037176">
    <property type="entry name" value="Osmotin/thaumatin-like_sf"/>
</dbReference>
<protein>
    <recommendedName>
        <fullName evidence="2">GH64 domain-containing protein</fullName>
    </recommendedName>
</protein>
<name>A0AAN7Z4T5_9PEZI</name>
<evidence type="ECO:0000313" key="4">
    <source>
        <dbReference type="Proteomes" id="UP001305414"/>
    </source>
</evidence>
<dbReference type="Pfam" id="PF16483">
    <property type="entry name" value="Glyco_hydro_64"/>
    <property type="match status" value="1"/>
</dbReference>
<dbReference type="InterPro" id="IPR042517">
    <property type="entry name" value="Glyco_hydro_64_N_2"/>
</dbReference>
<dbReference type="AlphaFoldDB" id="A0AAN7Z4T5"/>
<feature type="domain" description="GH64" evidence="2">
    <location>
        <begin position="1"/>
        <end position="372"/>
    </location>
</feature>
<dbReference type="EMBL" id="JAWHQM010000012">
    <property type="protein sequence ID" value="KAK5629747.1"/>
    <property type="molecule type" value="Genomic_DNA"/>
</dbReference>
<evidence type="ECO:0000259" key="2">
    <source>
        <dbReference type="PROSITE" id="PS52006"/>
    </source>
</evidence>